<evidence type="ECO:0000313" key="7">
    <source>
        <dbReference type="EMBL" id="TVT37743.1"/>
    </source>
</evidence>
<feature type="transmembrane region" description="Helical" evidence="6">
    <location>
        <begin position="203"/>
        <end position="224"/>
    </location>
</feature>
<evidence type="ECO:0000256" key="6">
    <source>
        <dbReference type="SAM" id="Phobius"/>
    </source>
</evidence>
<evidence type="ECO:0000256" key="3">
    <source>
        <dbReference type="ARBA" id="ARBA00022692"/>
    </source>
</evidence>
<dbReference type="InterPro" id="IPR002549">
    <property type="entry name" value="AI-2E-like"/>
</dbReference>
<evidence type="ECO:0000256" key="5">
    <source>
        <dbReference type="ARBA" id="ARBA00023136"/>
    </source>
</evidence>
<feature type="transmembrane region" description="Helical" evidence="6">
    <location>
        <begin position="71"/>
        <end position="93"/>
    </location>
</feature>
<reference evidence="7 8" key="1">
    <citation type="submission" date="2019-07" db="EMBL/GenBank/DDBJ databases">
        <title>Hymenobacter sp. straun FUR1 Genome sequencing and assembly.</title>
        <authorList>
            <person name="Chhetri G."/>
        </authorList>
    </citation>
    <scope>NUCLEOTIDE SEQUENCE [LARGE SCALE GENOMIC DNA]</scope>
    <source>
        <strain evidence="7 8">Fur1</strain>
    </source>
</reference>
<keyword evidence="3 6" id="KW-0812">Transmembrane</keyword>
<gene>
    <name evidence="7" type="ORF">FNT36_21465</name>
</gene>
<dbReference type="GO" id="GO:0016020">
    <property type="term" value="C:membrane"/>
    <property type="evidence" value="ECO:0007669"/>
    <property type="project" value="UniProtKB-SubCell"/>
</dbReference>
<name>A0A558BMM7_9BACT</name>
<evidence type="ECO:0000313" key="8">
    <source>
        <dbReference type="Proteomes" id="UP000317624"/>
    </source>
</evidence>
<organism evidence="7 8">
    <name type="scientific">Hymenobacter setariae</name>
    <dbReference type="NCBI Taxonomy" id="2594794"/>
    <lineage>
        <taxon>Bacteria</taxon>
        <taxon>Pseudomonadati</taxon>
        <taxon>Bacteroidota</taxon>
        <taxon>Cytophagia</taxon>
        <taxon>Cytophagales</taxon>
        <taxon>Hymenobacteraceae</taxon>
        <taxon>Hymenobacter</taxon>
    </lineage>
</organism>
<feature type="transmembrane region" description="Helical" evidence="6">
    <location>
        <begin position="301"/>
        <end position="329"/>
    </location>
</feature>
<feature type="transmembrane region" description="Helical" evidence="6">
    <location>
        <begin position="268"/>
        <end position="289"/>
    </location>
</feature>
<feature type="transmembrane region" description="Helical" evidence="6">
    <location>
        <begin position="149"/>
        <end position="168"/>
    </location>
</feature>
<dbReference type="EMBL" id="VMRJ01000006">
    <property type="protein sequence ID" value="TVT37743.1"/>
    <property type="molecule type" value="Genomic_DNA"/>
</dbReference>
<dbReference type="PANTHER" id="PTHR21716">
    <property type="entry name" value="TRANSMEMBRANE PROTEIN"/>
    <property type="match status" value="1"/>
</dbReference>
<dbReference type="RefSeq" id="WP_144851978.1">
    <property type="nucleotide sequence ID" value="NZ_VMRJ01000006.1"/>
</dbReference>
<comment type="similarity">
    <text evidence="2">Belongs to the autoinducer-2 exporter (AI-2E) (TC 2.A.86) family.</text>
</comment>
<comment type="subcellular location">
    <subcellularLocation>
        <location evidence="1">Membrane</location>
        <topology evidence="1">Multi-pass membrane protein</topology>
    </subcellularLocation>
</comment>
<dbReference type="PANTHER" id="PTHR21716:SF4">
    <property type="entry name" value="TRANSMEMBRANE PROTEIN 245"/>
    <property type="match status" value="1"/>
</dbReference>
<feature type="transmembrane region" description="Helical" evidence="6">
    <location>
        <begin position="230"/>
        <end position="256"/>
    </location>
</feature>
<evidence type="ECO:0000256" key="1">
    <source>
        <dbReference type="ARBA" id="ARBA00004141"/>
    </source>
</evidence>
<sequence length="374" mass="41566">MSLPAETNIYTPRQRYLLLIATLVVLGALALYGMLGYLTAFLGAGILYVVLRPWFTALVHKRGWNRTLVTVLLLIFAVVVLIIPFFALTSLLIDKVRIVAQNTDQILATVQGIERKLGVQVTQQAQVRQLLQQGAARVSQWIPTLASSVLNVIVIVGLMLFTMYYLFMQEETFLAGLRRYLPFREKTLDELSESLRNNVNANVLGQGVVALVQGLLTGLTLWIFGVPSPMFWTVIAFFMAFIPVLGTPLVWGPAAIYQFTQGHNGQAIGILVVGVVVIINVDNLLRIWMAKYMGDIHPWVTLVGLTLGVDIFGIVGLVIGPLLLSYLIVLMQVFARENRVLLHLVPDTLTGKAEEIVDESVKVRTEAEEIRRTQ</sequence>
<accession>A0A558BMM7</accession>
<comment type="caution">
    <text evidence="7">The sequence shown here is derived from an EMBL/GenBank/DDBJ whole genome shotgun (WGS) entry which is preliminary data.</text>
</comment>
<feature type="transmembrane region" description="Helical" evidence="6">
    <location>
        <begin position="16"/>
        <end position="35"/>
    </location>
</feature>
<dbReference type="Proteomes" id="UP000317624">
    <property type="component" value="Unassembled WGS sequence"/>
</dbReference>
<evidence type="ECO:0000256" key="4">
    <source>
        <dbReference type="ARBA" id="ARBA00022989"/>
    </source>
</evidence>
<evidence type="ECO:0000256" key="2">
    <source>
        <dbReference type="ARBA" id="ARBA00009773"/>
    </source>
</evidence>
<proteinExistence type="inferred from homology"/>
<dbReference type="OrthoDB" id="9773730at2"/>
<dbReference type="AlphaFoldDB" id="A0A558BMM7"/>
<keyword evidence="8" id="KW-1185">Reference proteome</keyword>
<dbReference type="Pfam" id="PF01594">
    <property type="entry name" value="AI-2E_transport"/>
    <property type="match status" value="1"/>
</dbReference>
<keyword evidence="5 6" id="KW-0472">Membrane</keyword>
<protein>
    <submittedName>
        <fullName evidence="7">AI-2E family transporter</fullName>
    </submittedName>
</protein>
<keyword evidence="4 6" id="KW-1133">Transmembrane helix</keyword>